<evidence type="ECO:0000313" key="2">
    <source>
        <dbReference type="EMBL" id="SCZ69368.1"/>
    </source>
</evidence>
<evidence type="ECO:0000313" key="3">
    <source>
        <dbReference type="Proteomes" id="UP000198767"/>
    </source>
</evidence>
<protein>
    <recommendedName>
        <fullName evidence="1">DUF1330 domain-containing protein</fullName>
    </recommendedName>
</protein>
<gene>
    <name evidence="2" type="ORF">SAMN04488118_10939</name>
</gene>
<feature type="domain" description="DUF1330" evidence="1">
    <location>
        <begin position="9"/>
        <end position="88"/>
    </location>
</feature>
<dbReference type="Pfam" id="PF07045">
    <property type="entry name" value="DUF1330"/>
    <property type="match status" value="1"/>
</dbReference>
<accession>A0A1G5R673</accession>
<keyword evidence="3" id="KW-1185">Reference proteome</keyword>
<sequence>MTVKVVALTSVNEDNIDALTTYIGVTSPLLEQVGARIVERYQIEKTVIGDALPQTVTVVEYPDMAAVERVFEGAEYTGLREVRERAFTHYQISIAR</sequence>
<dbReference type="Gene3D" id="3.30.70.100">
    <property type="match status" value="1"/>
</dbReference>
<organism evidence="2 3">
    <name type="scientific">Epibacterium ulvae</name>
    <dbReference type="NCBI Taxonomy" id="1156985"/>
    <lineage>
        <taxon>Bacteria</taxon>
        <taxon>Pseudomonadati</taxon>
        <taxon>Pseudomonadota</taxon>
        <taxon>Alphaproteobacteria</taxon>
        <taxon>Rhodobacterales</taxon>
        <taxon>Roseobacteraceae</taxon>
        <taxon>Epibacterium</taxon>
    </lineage>
</organism>
<dbReference type="AlphaFoldDB" id="A0A1G5R673"/>
<dbReference type="Proteomes" id="UP000198767">
    <property type="component" value="Unassembled WGS sequence"/>
</dbReference>
<evidence type="ECO:0000259" key="1">
    <source>
        <dbReference type="Pfam" id="PF07045"/>
    </source>
</evidence>
<dbReference type="InterPro" id="IPR011008">
    <property type="entry name" value="Dimeric_a/b-barrel"/>
</dbReference>
<proteinExistence type="predicted"/>
<dbReference type="RefSeq" id="WP_090219941.1">
    <property type="nucleotide sequence ID" value="NZ_CANMPF010000009.1"/>
</dbReference>
<dbReference type="SUPFAM" id="SSF54909">
    <property type="entry name" value="Dimeric alpha+beta barrel"/>
    <property type="match status" value="1"/>
</dbReference>
<dbReference type="OrthoDB" id="582594at2"/>
<reference evidence="2 3" key="1">
    <citation type="submission" date="2016-10" db="EMBL/GenBank/DDBJ databases">
        <authorList>
            <person name="de Groot N.N."/>
        </authorList>
    </citation>
    <scope>NUCLEOTIDE SEQUENCE [LARGE SCALE GENOMIC DNA]</scope>
    <source>
        <strain evidence="2 3">U95</strain>
    </source>
</reference>
<dbReference type="InterPro" id="IPR010753">
    <property type="entry name" value="DUF1330"/>
</dbReference>
<dbReference type="EMBL" id="FMWG01000009">
    <property type="protein sequence ID" value="SCZ69368.1"/>
    <property type="molecule type" value="Genomic_DNA"/>
</dbReference>
<name>A0A1G5R673_9RHOB</name>